<dbReference type="Proteomes" id="UP001172386">
    <property type="component" value="Unassembled WGS sequence"/>
</dbReference>
<sequence length="134" mass="14893">MPECTIISNSHQDQIGSKQATKTFTGTVYMDPVLFADHVTIVNVNFLPGARTFWHNHEGGQILRVLAGSGWVCDKGGEPKRLKVGDICVCPPDTTHWHGADEGSYMLHQAIAHGKTTWQDEVSEEEYRRAKIST</sequence>
<accession>A0ACC3A492</accession>
<evidence type="ECO:0000313" key="1">
    <source>
        <dbReference type="EMBL" id="KAJ9654915.1"/>
    </source>
</evidence>
<evidence type="ECO:0000313" key="2">
    <source>
        <dbReference type="Proteomes" id="UP001172386"/>
    </source>
</evidence>
<name>A0ACC3A492_9EURO</name>
<gene>
    <name evidence="1" type="ORF">H2198_006097</name>
</gene>
<reference evidence="1" key="1">
    <citation type="submission" date="2022-10" db="EMBL/GenBank/DDBJ databases">
        <title>Culturing micro-colonial fungi from biological soil crusts in the Mojave desert and describing Neophaeococcomyces mojavensis, and introducing the new genera and species Taxawa tesnikishii.</title>
        <authorList>
            <person name="Kurbessoian T."/>
            <person name="Stajich J.E."/>
        </authorList>
    </citation>
    <scope>NUCLEOTIDE SEQUENCE</scope>
    <source>
        <strain evidence="1">JES_112</strain>
    </source>
</reference>
<comment type="caution">
    <text evidence="1">The sequence shown here is derived from an EMBL/GenBank/DDBJ whole genome shotgun (WGS) entry which is preliminary data.</text>
</comment>
<organism evidence="1 2">
    <name type="scientific">Neophaeococcomyces mojaviensis</name>
    <dbReference type="NCBI Taxonomy" id="3383035"/>
    <lineage>
        <taxon>Eukaryota</taxon>
        <taxon>Fungi</taxon>
        <taxon>Dikarya</taxon>
        <taxon>Ascomycota</taxon>
        <taxon>Pezizomycotina</taxon>
        <taxon>Eurotiomycetes</taxon>
        <taxon>Chaetothyriomycetidae</taxon>
        <taxon>Chaetothyriales</taxon>
        <taxon>Chaetothyriales incertae sedis</taxon>
        <taxon>Neophaeococcomyces</taxon>
    </lineage>
</organism>
<proteinExistence type="predicted"/>
<dbReference type="EMBL" id="JAPDRQ010000109">
    <property type="protein sequence ID" value="KAJ9654915.1"/>
    <property type="molecule type" value="Genomic_DNA"/>
</dbReference>
<protein>
    <submittedName>
        <fullName evidence="1">Uncharacterized protein</fullName>
    </submittedName>
</protein>
<keyword evidence="2" id="KW-1185">Reference proteome</keyword>